<evidence type="ECO:0000313" key="2">
    <source>
        <dbReference type="EMBL" id="ABQ26646.1"/>
    </source>
</evidence>
<reference evidence="2 3" key="1">
    <citation type="submission" date="2007-05" db="EMBL/GenBank/DDBJ databases">
        <title>Complete sequence of Geobacter uraniireducens Rf4.</title>
        <authorList>
            <consortium name="US DOE Joint Genome Institute"/>
            <person name="Copeland A."/>
            <person name="Lucas S."/>
            <person name="Lapidus A."/>
            <person name="Barry K."/>
            <person name="Detter J.C."/>
            <person name="Glavina del Rio T."/>
            <person name="Hammon N."/>
            <person name="Israni S."/>
            <person name="Dalin E."/>
            <person name="Tice H."/>
            <person name="Pitluck S."/>
            <person name="Chertkov O."/>
            <person name="Brettin T."/>
            <person name="Bruce D."/>
            <person name="Han C."/>
            <person name="Schmutz J."/>
            <person name="Larimer F."/>
            <person name="Land M."/>
            <person name="Hauser L."/>
            <person name="Kyrpides N."/>
            <person name="Mikhailova N."/>
            <person name="Shelobolina E."/>
            <person name="Aklujkar M."/>
            <person name="Lovley D."/>
            <person name="Richardson P."/>
        </authorList>
    </citation>
    <scope>NUCLEOTIDE SEQUENCE [LARGE SCALE GENOMIC DNA]</scope>
    <source>
        <strain evidence="2 3">Rf4</strain>
    </source>
</reference>
<dbReference type="SMART" id="SM00953">
    <property type="entry name" value="RES"/>
    <property type="match status" value="1"/>
</dbReference>
<dbReference type="Pfam" id="PF08808">
    <property type="entry name" value="RES"/>
    <property type="match status" value="1"/>
</dbReference>
<keyword evidence="3" id="KW-1185">Reference proteome</keyword>
<dbReference type="OrthoDB" id="9795903at2"/>
<accession>A5G4C8</accession>
<feature type="domain" description="RES" evidence="1">
    <location>
        <begin position="73"/>
        <end position="200"/>
    </location>
</feature>
<sequence length="230" mass="26210">MSSSLFARTRDLNSDVYRNIVSLRESVDLFDDLTQGNTHLSALAAHAEMRVKEGIPSGLINRGFHYTTAIDYPFQKEPYLISRYGNGTFGVWYGALEMETTLYETAYHMMKEEARVEGNTGLIVRERAVYLVRARAVLIDLAGKEKRFPDLLSNDYGFTQQIAERLQKEGHPGLLAPSARYSGTNLVAFKPSILSDPRISCYLTYRYDSQTKSLEVERQEGEIVLRHQFH</sequence>
<name>A5G4C8_GEOUR</name>
<dbReference type="InterPro" id="IPR014914">
    <property type="entry name" value="RES_dom"/>
</dbReference>
<organism evidence="2 3">
    <name type="scientific">Geotalea uraniireducens (strain Rf4)</name>
    <name type="common">Geobacter uraniireducens</name>
    <dbReference type="NCBI Taxonomy" id="351605"/>
    <lineage>
        <taxon>Bacteria</taxon>
        <taxon>Pseudomonadati</taxon>
        <taxon>Thermodesulfobacteriota</taxon>
        <taxon>Desulfuromonadia</taxon>
        <taxon>Geobacterales</taxon>
        <taxon>Geobacteraceae</taxon>
        <taxon>Geotalea</taxon>
    </lineage>
</organism>
<dbReference type="HOGENOM" id="CLU_1137097_0_0_7"/>
<evidence type="ECO:0000313" key="3">
    <source>
        <dbReference type="Proteomes" id="UP000006695"/>
    </source>
</evidence>
<dbReference type="STRING" id="351605.Gura_2467"/>
<dbReference type="KEGG" id="gur:Gura_2467"/>
<proteinExistence type="predicted"/>
<gene>
    <name evidence="2" type="ordered locus">Gura_2467</name>
</gene>
<dbReference type="EMBL" id="CP000698">
    <property type="protein sequence ID" value="ABQ26646.1"/>
    <property type="molecule type" value="Genomic_DNA"/>
</dbReference>
<evidence type="ECO:0000259" key="1">
    <source>
        <dbReference type="SMART" id="SM00953"/>
    </source>
</evidence>
<protein>
    <recommendedName>
        <fullName evidence="1">RES domain-containing protein</fullName>
    </recommendedName>
</protein>
<dbReference type="AlphaFoldDB" id="A5G4C8"/>
<dbReference type="Proteomes" id="UP000006695">
    <property type="component" value="Chromosome"/>
</dbReference>